<comment type="catalytic activity">
    <reaction evidence="13 14">
        <text>precorrin-2 + NAD(+) = sirohydrochlorin + NADH + 2 H(+)</text>
        <dbReference type="Rhea" id="RHEA:15613"/>
        <dbReference type="ChEBI" id="CHEBI:15378"/>
        <dbReference type="ChEBI" id="CHEBI:57540"/>
        <dbReference type="ChEBI" id="CHEBI:57945"/>
        <dbReference type="ChEBI" id="CHEBI:58351"/>
        <dbReference type="ChEBI" id="CHEBI:58827"/>
        <dbReference type="EC" id="1.3.1.76"/>
    </reaction>
</comment>
<dbReference type="InterPro" id="IPR050161">
    <property type="entry name" value="Siro_Cobalamin_biosynth"/>
</dbReference>
<dbReference type="Pfam" id="PF13241">
    <property type="entry name" value="NAD_binding_7"/>
    <property type="match status" value="1"/>
</dbReference>
<dbReference type="NCBIfam" id="TIGR01470">
    <property type="entry name" value="cysG_Nterm"/>
    <property type="match status" value="1"/>
</dbReference>
<keyword evidence="19" id="KW-1185">Reference proteome</keyword>
<dbReference type="Gene3D" id="3.30.160.110">
    <property type="entry name" value="Siroheme synthase, domain 2"/>
    <property type="match status" value="1"/>
</dbReference>
<feature type="binding site" evidence="14">
    <location>
        <position position="414"/>
    </location>
    <ligand>
        <name>S-adenosyl-L-methionine</name>
        <dbReference type="ChEBI" id="CHEBI:59789"/>
    </ligand>
</feature>
<evidence type="ECO:0000313" key="18">
    <source>
        <dbReference type="EMBL" id="MCB6183166.1"/>
    </source>
</evidence>
<feature type="binding site" evidence="14">
    <location>
        <position position="385"/>
    </location>
    <ligand>
        <name>S-adenosyl-L-methionine</name>
        <dbReference type="ChEBI" id="CHEBI:59789"/>
    </ligand>
</feature>
<feature type="active site" description="Proton donor" evidence="14">
    <location>
        <position position="272"/>
    </location>
</feature>
<comment type="catalytic activity">
    <reaction evidence="14">
        <text>siroheme + 2 H(+) = sirohydrochlorin + Fe(2+)</text>
        <dbReference type="Rhea" id="RHEA:24360"/>
        <dbReference type="ChEBI" id="CHEBI:15378"/>
        <dbReference type="ChEBI" id="CHEBI:29033"/>
        <dbReference type="ChEBI" id="CHEBI:58351"/>
        <dbReference type="ChEBI" id="CHEBI:60052"/>
        <dbReference type="EC" id="4.99.1.4"/>
    </reaction>
</comment>
<dbReference type="PANTHER" id="PTHR45790">
    <property type="entry name" value="SIROHEME SYNTHASE-RELATED"/>
    <property type="match status" value="1"/>
</dbReference>
<evidence type="ECO:0000313" key="19">
    <source>
        <dbReference type="Proteomes" id="UP001165395"/>
    </source>
</evidence>
<comment type="catalytic activity">
    <reaction evidence="14">
        <text>uroporphyrinogen III + 2 S-adenosyl-L-methionine = precorrin-2 + 2 S-adenosyl-L-homocysteine + H(+)</text>
        <dbReference type="Rhea" id="RHEA:32459"/>
        <dbReference type="ChEBI" id="CHEBI:15378"/>
        <dbReference type="ChEBI" id="CHEBI:57308"/>
        <dbReference type="ChEBI" id="CHEBI:57856"/>
        <dbReference type="ChEBI" id="CHEBI:58827"/>
        <dbReference type="ChEBI" id="CHEBI:59789"/>
        <dbReference type="EC" id="2.1.1.107"/>
    </reaction>
</comment>
<keyword evidence="11 14" id="KW-0511">Multifunctional enzyme</keyword>
<dbReference type="SUPFAM" id="SSF51735">
    <property type="entry name" value="NAD(P)-binding Rossmann-fold domains"/>
    <property type="match status" value="1"/>
</dbReference>
<dbReference type="InterPro" id="IPR003043">
    <property type="entry name" value="Uropor_MeTrfase_CS"/>
</dbReference>
<evidence type="ECO:0000256" key="10">
    <source>
        <dbReference type="ARBA" id="ARBA00023244"/>
    </source>
</evidence>
<dbReference type="PROSITE" id="PS00840">
    <property type="entry name" value="SUMT_2"/>
    <property type="match status" value="1"/>
</dbReference>
<dbReference type="GO" id="GO:0004851">
    <property type="term" value="F:uroporphyrin-III C-methyltransferase activity"/>
    <property type="evidence" value="ECO:0007669"/>
    <property type="project" value="UniProtKB-EC"/>
</dbReference>
<evidence type="ECO:0000256" key="7">
    <source>
        <dbReference type="ARBA" id="ARBA00023002"/>
    </source>
</evidence>
<dbReference type="RefSeq" id="WP_227179679.1">
    <property type="nucleotide sequence ID" value="NZ_JAJBZT010000003.1"/>
</dbReference>
<dbReference type="InterPro" id="IPR014777">
    <property type="entry name" value="4pyrrole_Mease_sub1"/>
</dbReference>
<evidence type="ECO:0000256" key="2">
    <source>
        <dbReference type="ARBA" id="ARBA00005879"/>
    </source>
</evidence>
<evidence type="ECO:0000256" key="9">
    <source>
        <dbReference type="ARBA" id="ARBA00023239"/>
    </source>
</evidence>
<dbReference type="Gene3D" id="3.40.1010.10">
    <property type="entry name" value="Cobalt-precorrin-4 Transmethylase, Domain 1"/>
    <property type="match status" value="1"/>
</dbReference>
<comment type="caution">
    <text evidence="18">The sequence shown here is derived from an EMBL/GenBank/DDBJ whole genome shotgun (WGS) entry which is preliminary data.</text>
</comment>
<accession>A0ABS8D4M0</accession>
<evidence type="ECO:0000256" key="13">
    <source>
        <dbReference type="ARBA" id="ARBA00047561"/>
    </source>
</evidence>
<evidence type="ECO:0000256" key="11">
    <source>
        <dbReference type="ARBA" id="ARBA00023268"/>
    </source>
</evidence>
<comment type="similarity">
    <text evidence="14">In the C-terminal section; belongs to the precorrin methyltransferase family.</text>
</comment>
<feature type="binding site" evidence="14">
    <location>
        <position position="308"/>
    </location>
    <ligand>
        <name>S-adenosyl-L-methionine</name>
        <dbReference type="ChEBI" id="CHEBI:59789"/>
    </ligand>
</feature>
<dbReference type="InterPro" id="IPR019478">
    <property type="entry name" value="Sirohaem_synthase_dimer_dom"/>
</dbReference>
<dbReference type="Pfam" id="PF00590">
    <property type="entry name" value="TP_methylase"/>
    <property type="match status" value="1"/>
</dbReference>
<feature type="region of interest" description="Precorrin-2 dehydrogenase / sirohydrochlorin ferrochelatase" evidence="14">
    <location>
        <begin position="1"/>
        <end position="203"/>
    </location>
</feature>
<dbReference type="SUPFAM" id="SSF53790">
    <property type="entry name" value="Tetrapyrrole methylase"/>
    <property type="match status" value="1"/>
</dbReference>
<dbReference type="HAMAP" id="MF_01646">
    <property type="entry name" value="Siroheme_synth"/>
    <property type="match status" value="1"/>
</dbReference>
<evidence type="ECO:0000259" key="16">
    <source>
        <dbReference type="Pfam" id="PF00590"/>
    </source>
</evidence>
<proteinExistence type="inferred from homology"/>
<evidence type="ECO:0000256" key="12">
    <source>
        <dbReference type="ARBA" id="ARBA00025705"/>
    </source>
</evidence>
<dbReference type="InterPro" id="IPR006366">
    <property type="entry name" value="CobA/CysG_C"/>
</dbReference>
<dbReference type="InterPro" id="IPR006367">
    <property type="entry name" value="Sirohaem_synthase_N"/>
</dbReference>
<comment type="function">
    <text evidence="14">Multifunctional enzyme that catalyzes the SAM-dependent methylations of uroporphyrinogen III at position C-2 and C-7 to form precorrin-2 via precorrin-1. Then it catalyzes the NAD-dependent ring dehydrogenation of precorrin-2 to yield sirohydrochlorin. Finally, it catalyzes the ferrochelation of sirohydrochlorin to yield siroheme.</text>
</comment>
<dbReference type="GO" id="GO:0043115">
    <property type="term" value="F:precorrin-2 dehydrogenase activity"/>
    <property type="evidence" value="ECO:0007669"/>
    <property type="project" value="UniProtKB-EC"/>
</dbReference>
<comment type="pathway">
    <text evidence="14">Cofactor biosynthesis; adenosylcobalamin biosynthesis; precorrin-2 from uroporphyrinogen III: step 1/1.</text>
</comment>
<comment type="pathway">
    <text evidence="14">Cofactor biosynthesis; adenosylcobalamin biosynthesis; sirohydrochlorin from precorrin-2: step 1/1.</text>
</comment>
<dbReference type="Proteomes" id="UP001165395">
    <property type="component" value="Unassembled WGS sequence"/>
</dbReference>
<dbReference type="Gene3D" id="3.40.50.720">
    <property type="entry name" value="NAD(P)-binding Rossmann-like Domain"/>
    <property type="match status" value="1"/>
</dbReference>
<dbReference type="EC" id="2.1.1.107" evidence="14"/>
<comment type="pathway">
    <text evidence="1 14">Porphyrin-containing compound metabolism; siroheme biosynthesis; sirohydrochlorin from precorrin-2: step 1/1.</text>
</comment>
<dbReference type="InterPro" id="IPR012409">
    <property type="entry name" value="Sirohaem_synth"/>
</dbReference>
<evidence type="ECO:0000256" key="3">
    <source>
        <dbReference type="ARBA" id="ARBA00022573"/>
    </source>
</evidence>
<dbReference type="Gene3D" id="1.10.8.210">
    <property type="entry name" value="Sirohaem synthase, dimerisation domain"/>
    <property type="match status" value="1"/>
</dbReference>
<evidence type="ECO:0000256" key="14">
    <source>
        <dbReference type="HAMAP-Rule" id="MF_01646"/>
    </source>
</evidence>
<feature type="binding site" evidence="14">
    <location>
        <position position="227"/>
    </location>
    <ligand>
        <name>S-adenosyl-L-methionine</name>
        <dbReference type="ChEBI" id="CHEBI:59789"/>
    </ligand>
</feature>
<keyword evidence="5 14" id="KW-0808">Transferase</keyword>
<keyword evidence="9 14" id="KW-0456">Lyase</keyword>
<feature type="domain" description="Sirohaem synthase dimerisation" evidence="17">
    <location>
        <begin position="151"/>
        <end position="207"/>
    </location>
</feature>
<dbReference type="EC" id="4.99.1.4" evidence="14"/>
<reference evidence="18" key="1">
    <citation type="submission" date="2021-10" db="EMBL/GenBank/DDBJ databases">
        <title>The complete genome sequence of Leeia sp. TBRC 13508.</title>
        <authorList>
            <person name="Charoenyingcharoen P."/>
            <person name="Yukphan P."/>
        </authorList>
    </citation>
    <scope>NUCLEOTIDE SEQUENCE</scope>
    <source>
        <strain evidence="18">TBRC 13508</strain>
    </source>
</reference>
<keyword evidence="3 14" id="KW-0169">Cobalamin biosynthesis</keyword>
<dbReference type="EC" id="1.3.1.76" evidence="14"/>
<protein>
    <recommendedName>
        <fullName evidence="14">Siroheme synthase</fullName>
    </recommendedName>
    <domain>
        <recommendedName>
            <fullName evidence="14">Uroporphyrinogen-III C-methyltransferase</fullName>
            <shortName evidence="14">Urogen III methylase</shortName>
            <ecNumber evidence="14">2.1.1.107</ecNumber>
        </recommendedName>
        <alternativeName>
            <fullName evidence="14">SUMT</fullName>
        </alternativeName>
        <alternativeName>
            <fullName evidence="14">Uroporphyrinogen III methylase</fullName>
            <shortName evidence="14">UROM</shortName>
        </alternativeName>
    </domain>
    <domain>
        <recommendedName>
            <fullName evidence="14">Precorrin-2 dehydrogenase</fullName>
            <ecNumber evidence="14">1.3.1.76</ecNumber>
        </recommendedName>
    </domain>
    <domain>
        <recommendedName>
            <fullName evidence="14">Sirohydrochlorin ferrochelatase</fullName>
            <ecNumber evidence="14">4.99.1.4</ecNumber>
        </recommendedName>
    </domain>
</protein>
<comment type="similarity">
    <text evidence="14">In the N-terminal section; belongs to the precorrin-2 dehydrogenase / sirohydrochlorin ferrochelatase family.</text>
</comment>
<keyword evidence="8 14" id="KW-0520">NAD</keyword>
<feature type="region of interest" description="Uroporphyrinogen-III C-methyltransferase" evidence="14">
    <location>
        <begin position="218"/>
        <end position="460"/>
    </location>
</feature>
<dbReference type="InterPro" id="IPR014776">
    <property type="entry name" value="4pyrrole_Mease_sub2"/>
</dbReference>
<comment type="pathway">
    <text evidence="12 14">Porphyrin-containing compound metabolism; siroheme biosynthesis; precorrin-2 from uroporphyrinogen III: step 1/1.</text>
</comment>
<dbReference type="InterPro" id="IPR035996">
    <property type="entry name" value="4pyrrol_Methylase_sf"/>
</dbReference>
<dbReference type="NCBIfam" id="NF007922">
    <property type="entry name" value="PRK10637.1"/>
    <property type="match status" value="1"/>
</dbReference>
<evidence type="ECO:0000256" key="4">
    <source>
        <dbReference type="ARBA" id="ARBA00022603"/>
    </source>
</evidence>
<dbReference type="EMBL" id="JAJBZT010000003">
    <property type="protein sequence ID" value="MCB6183166.1"/>
    <property type="molecule type" value="Genomic_DNA"/>
</dbReference>
<evidence type="ECO:0000256" key="6">
    <source>
        <dbReference type="ARBA" id="ARBA00022691"/>
    </source>
</evidence>
<dbReference type="InterPro" id="IPR000878">
    <property type="entry name" value="4pyrrol_Mease"/>
</dbReference>
<sequence length="460" mass="50180">MEFFPIFMKLKQQPCLVVGGGEVALRKASLLEAAGAMVCIVSPELHPELQAKVDAGNMQHINGFFEPSQVEGKRIVIAATDDQTVNEAVYHAAEARSIPVNVVDQSELCRFIMPAIVDRSPLMIAVSTGGGVPVLARQMRTRLESLVPHGFGQLAKLASEFRVKAKSALPDVGTRRQFWEEALQGSIAEKVFAGKLEEARRDLEEQLSTPDIARYQRGAVYLVGGGPGNPDLLTFRALRLMQEADVVLYDNLVAPAIVELVRRDAERIYVGKKTNQHTLPQDDINQLLVKLAKEGKKVLRLKGGDPFIFGRGGEEIETLAENGIPFEVVPGITSAAGASCYAGIPLTHRDYAQACTFVTGHRREGEEALDWPRLVQKNETVVVYMGVGQSASICQQLILHGRDKDTPAAIVEQATTDNQRVITGTLTTLPELITEKGVKSPALIIIGDVVKLHDKLAWRG</sequence>
<keyword evidence="10 14" id="KW-0627">Porphyrin biosynthesis</keyword>
<dbReference type="CDD" id="cd11642">
    <property type="entry name" value="SUMT"/>
    <property type="match status" value="1"/>
</dbReference>
<dbReference type="InterPro" id="IPR036291">
    <property type="entry name" value="NAD(P)-bd_dom_sf"/>
</dbReference>
<keyword evidence="7 14" id="KW-0560">Oxidoreductase</keyword>
<organism evidence="18 19">
    <name type="scientific">Leeia speluncae</name>
    <dbReference type="NCBI Taxonomy" id="2884804"/>
    <lineage>
        <taxon>Bacteria</taxon>
        <taxon>Pseudomonadati</taxon>
        <taxon>Pseudomonadota</taxon>
        <taxon>Betaproteobacteria</taxon>
        <taxon>Neisseriales</taxon>
        <taxon>Leeiaceae</taxon>
        <taxon>Leeia</taxon>
    </lineage>
</organism>
<gene>
    <name evidence="14 18" type="primary">cysG</name>
    <name evidence="18" type="ORF">LIN78_06380</name>
</gene>
<dbReference type="PANTHER" id="PTHR45790:SF1">
    <property type="entry name" value="SIROHEME SYNTHASE"/>
    <property type="match status" value="1"/>
</dbReference>
<comment type="pathway">
    <text evidence="14">Porphyrin-containing compound metabolism; siroheme biosynthesis; siroheme from sirohydrochlorin: step 1/1.</text>
</comment>
<evidence type="ECO:0000256" key="15">
    <source>
        <dbReference type="RuleBase" id="RU003960"/>
    </source>
</evidence>
<comment type="similarity">
    <text evidence="2 15">Belongs to the precorrin methyltransferase family.</text>
</comment>
<dbReference type="Pfam" id="PF10414">
    <property type="entry name" value="CysG_dimeriser"/>
    <property type="match status" value="1"/>
</dbReference>
<dbReference type="GO" id="GO:0032259">
    <property type="term" value="P:methylation"/>
    <property type="evidence" value="ECO:0007669"/>
    <property type="project" value="UniProtKB-KW"/>
</dbReference>
<dbReference type="PIRSF" id="PIRSF036426">
    <property type="entry name" value="Sirohaem_synth"/>
    <property type="match status" value="1"/>
</dbReference>
<keyword evidence="6 14" id="KW-0949">S-adenosyl-L-methionine</keyword>
<dbReference type="Gene3D" id="3.30.950.10">
    <property type="entry name" value="Methyltransferase, Cobalt-precorrin-4 Transmethylase, Domain 2"/>
    <property type="match status" value="1"/>
</dbReference>
<evidence type="ECO:0000256" key="5">
    <source>
        <dbReference type="ARBA" id="ARBA00022679"/>
    </source>
</evidence>
<dbReference type="NCBIfam" id="TIGR01469">
    <property type="entry name" value="cobA_cysG_Cterm"/>
    <property type="match status" value="1"/>
</dbReference>
<feature type="binding site" evidence="14">
    <location>
        <begin position="22"/>
        <end position="23"/>
    </location>
    <ligand>
        <name>NAD(+)</name>
        <dbReference type="ChEBI" id="CHEBI:57540"/>
    </ligand>
</feature>
<feature type="binding site" evidence="14">
    <location>
        <begin position="43"/>
        <end position="44"/>
    </location>
    <ligand>
        <name>NAD(+)</name>
        <dbReference type="ChEBI" id="CHEBI:57540"/>
    </ligand>
</feature>
<dbReference type="NCBIfam" id="NF004790">
    <property type="entry name" value="PRK06136.1"/>
    <property type="match status" value="1"/>
</dbReference>
<evidence type="ECO:0000259" key="17">
    <source>
        <dbReference type="Pfam" id="PF10414"/>
    </source>
</evidence>
<name>A0ABS8D4M0_9NEIS</name>
<dbReference type="GO" id="GO:0051266">
    <property type="term" value="F:sirohydrochlorin ferrochelatase activity"/>
    <property type="evidence" value="ECO:0007669"/>
    <property type="project" value="UniProtKB-EC"/>
</dbReference>
<comment type="caution">
    <text evidence="14">Lacks conserved residue(s) required for the propagation of feature annotation.</text>
</comment>
<dbReference type="SUPFAM" id="SSF75615">
    <property type="entry name" value="Siroheme synthase middle domains-like"/>
    <property type="match status" value="1"/>
</dbReference>
<feature type="binding site" evidence="14">
    <location>
        <begin position="303"/>
        <end position="305"/>
    </location>
    <ligand>
        <name>S-adenosyl-L-methionine</name>
        <dbReference type="ChEBI" id="CHEBI:59789"/>
    </ligand>
</feature>
<feature type="domain" description="Tetrapyrrole methylase" evidence="16">
    <location>
        <begin position="220"/>
        <end position="429"/>
    </location>
</feature>
<feature type="active site" description="Proton acceptor" evidence="14">
    <location>
        <position position="250"/>
    </location>
</feature>
<dbReference type="InterPro" id="IPR037115">
    <property type="entry name" value="Sirohaem_synt_dimer_dom_sf"/>
</dbReference>
<evidence type="ECO:0000256" key="1">
    <source>
        <dbReference type="ARBA" id="ARBA00005010"/>
    </source>
</evidence>
<evidence type="ECO:0000256" key="8">
    <source>
        <dbReference type="ARBA" id="ARBA00023027"/>
    </source>
</evidence>
<keyword evidence="4 14" id="KW-0489">Methyltransferase</keyword>